<sequence length="76" mass="8987">MFNSAVDRDNLVIPKDKYLLGDARYATGKRILTPYRGIRYYIREQAQAQMKLQTPEELYNLRHAQLRNAIERAFGR</sequence>
<keyword evidence="5" id="KW-1185">Reference proteome</keyword>
<dbReference type="STRING" id="155417.A0A4Q4SUN1"/>
<accession>A0A4Q4SUN1</accession>
<organism evidence="4 5">
    <name type="scientific">Monosporascus ibericus</name>
    <dbReference type="NCBI Taxonomy" id="155417"/>
    <lineage>
        <taxon>Eukaryota</taxon>
        <taxon>Fungi</taxon>
        <taxon>Dikarya</taxon>
        <taxon>Ascomycota</taxon>
        <taxon>Pezizomycotina</taxon>
        <taxon>Sordariomycetes</taxon>
        <taxon>Xylariomycetidae</taxon>
        <taxon>Xylariales</taxon>
        <taxon>Xylariales incertae sedis</taxon>
        <taxon>Monosporascus</taxon>
    </lineage>
</organism>
<dbReference type="OrthoDB" id="4954565at2759"/>
<comment type="caution">
    <text evidence="4">The sequence shown here is derived from an EMBL/GenBank/DDBJ whole genome shotgun (WGS) entry which is preliminary data.</text>
</comment>
<evidence type="ECO:0000256" key="1">
    <source>
        <dbReference type="ARBA" id="ARBA00001968"/>
    </source>
</evidence>
<comment type="cofactor">
    <cofactor evidence="1">
        <name>a divalent metal cation</name>
        <dbReference type="ChEBI" id="CHEBI:60240"/>
    </cofactor>
</comment>
<evidence type="ECO:0000313" key="5">
    <source>
        <dbReference type="Proteomes" id="UP000293360"/>
    </source>
</evidence>
<dbReference type="Pfam" id="PF13359">
    <property type="entry name" value="DDE_Tnp_4"/>
    <property type="match status" value="1"/>
</dbReference>
<dbReference type="GO" id="GO:0046872">
    <property type="term" value="F:metal ion binding"/>
    <property type="evidence" value="ECO:0007669"/>
    <property type="project" value="UniProtKB-KW"/>
</dbReference>
<proteinExistence type="predicted"/>
<reference evidence="4 5" key="1">
    <citation type="submission" date="2018-06" db="EMBL/GenBank/DDBJ databases">
        <title>Complete Genomes of Monosporascus.</title>
        <authorList>
            <person name="Robinson A.J."/>
            <person name="Natvig D.O."/>
        </authorList>
    </citation>
    <scope>NUCLEOTIDE SEQUENCE [LARGE SCALE GENOMIC DNA]</scope>
    <source>
        <strain evidence="4 5">CBS 110550</strain>
    </source>
</reference>
<dbReference type="Proteomes" id="UP000293360">
    <property type="component" value="Unassembled WGS sequence"/>
</dbReference>
<evidence type="ECO:0000256" key="2">
    <source>
        <dbReference type="ARBA" id="ARBA00022723"/>
    </source>
</evidence>
<protein>
    <recommendedName>
        <fullName evidence="3">DDE Tnp4 domain-containing protein</fullName>
    </recommendedName>
</protein>
<gene>
    <name evidence="4" type="ORF">DL764_010297</name>
</gene>
<dbReference type="AlphaFoldDB" id="A0A4Q4SUN1"/>
<dbReference type="InterPro" id="IPR027806">
    <property type="entry name" value="HARBI1_dom"/>
</dbReference>
<dbReference type="EMBL" id="QJNU01001462">
    <property type="protein sequence ID" value="RYO76328.1"/>
    <property type="molecule type" value="Genomic_DNA"/>
</dbReference>
<feature type="domain" description="DDE Tnp4" evidence="3">
    <location>
        <begin position="13"/>
        <end position="76"/>
    </location>
</feature>
<evidence type="ECO:0000313" key="4">
    <source>
        <dbReference type="EMBL" id="RYO76328.1"/>
    </source>
</evidence>
<keyword evidence="2" id="KW-0479">Metal-binding</keyword>
<evidence type="ECO:0000259" key="3">
    <source>
        <dbReference type="Pfam" id="PF13359"/>
    </source>
</evidence>
<name>A0A4Q4SUN1_9PEZI</name>